<name>A0A285UYJ8_9HYPH</name>
<dbReference type="Proteomes" id="UP000219167">
    <property type="component" value="Unassembled WGS sequence"/>
</dbReference>
<evidence type="ECO:0000313" key="1">
    <source>
        <dbReference type="EMBL" id="SOC45341.1"/>
    </source>
</evidence>
<dbReference type="EMBL" id="OBQD01000015">
    <property type="protein sequence ID" value="SOC45341.1"/>
    <property type="molecule type" value="Genomic_DNA"/>
</dbReference>
<protein>
    <submittedName>
        <fullName evidence="1">Uncharacterized protein</fullName>
    </submittedName>
</protein>
<dbReference type="OrthoDB" id="8410883at2"/>
<reference evidence="1 2" key="1">
    <citation type="submission" date="2017-08" db="EMBL/GenBank/DDBJ databases">
        <authorList>
            <person name="de Groot N.N."/>
        </authorList>
    </citation>
    <scope>NUCLEOTIDE SEQUENCE [LARGE SCALE GENOMIC DNA]</scope>
    <source>
        <strain evidence="1 2">JC85</strain>
    </source>
</reference>
<accession>A0A285UYJ8</accession>
<organism evidence="1 2">
    <name type="scientific">Rhizobium subbaraonis</name>
    <dbReference type="NCBI Taxonomy" id="908946"/>
    <lineage>
        <taxon>Bacteria</taxon>
        <taxon>Pseudomonadati</taxon>
        <taxon>Pseudomonadota</taxon>
        <taxon>Alphaproteobacteria</taxon>
        <taxon>Hyphomicrobiales</taxon>
        <taxon>Rhizobiaceae</taxon>
        <taxon>Rhizobium/Agrobacterium group</taxon>
        <taxon>Rhizobium</taxon>
    </lineage>
</organism>
<dbReference type="AlphaFoldDB" id="A0A285UYJ8"/>
<keyword evidence="2" id="KW-1185">Reference proteome</keyword>
<proteinExistence type="predicted"/>
<sequence>MTFSLLLFACAAEAGDAQPFVTAADPAIACHEEEVLLSIWHAQKMLSSVDYSGETATIVVSSRHWLKTRADVQMQIAFAAYCRVAVKYGRGKVEVTGYNGHPLYGTVVDGRWHNRLTGG</sequence>
<evidence type="ECO:0000313" key="2">
    <source>
        <dbReference type="Proteomes" id="UP000219167"/>
    </source>
</evidence>
<gene>
    <name evidence="1" type="ORF">SAMN05892877_11521</name>
</gene>